<organism evidence="2 3">
    <name type="scientific">Corynebacterium variabile (strain DSM 44702 / CIP 107183 / JCM 12073 / NCIMB 30131)</name>
    <name type="common">Corynebacterium mooreparkense</name>
    <dbReference type="NCBI Taxonomy" id="858619"/>
    <lineage>
        <taxon>Bacteria</taxon>
        <taxon>Bacillati</taxon>
        <taxon>Actinomycetota</taxon>
        <taxon>Actinomycetes</taxon>
        <taxon>Mycobacteriales</taxon>
        <taxon>Corynebacteriaceae</taxon>
        <taxon>Corynebacterium</taxon>
    </lineage>
</organism>
<sequence length="140" mass="15526">MKHWDELTPVEVYALARLRTEVFLREQGCTEEELDWRDLEATTEHYLLPAEEYAAGHLPGAVSIPFPEFADRIDEVPADRPVALYCRGELCRRAREAASLLRSNGVDARAMESGVVEWRAAGNWPVSLSGHGATGATSTD</sequence>
<dbReference type="SMART" id="SM00450">
    <property type="entry name" value="RHOD"/>
    <property type="match status" value="1"/>
</dbReference>
<dbReference type="KEGG" id="cva:CVAR_0342"/>
<dbReference type="CDD" id="cd00158">
    <property type="entry name" value="RHOD"/>
    <property type="match status" value="1"/>
</dbReference>
<dbReference type="Gene3D" id="3.40.250.10">
    <property type="entry name" value="Rhodanese-like domain"/>
    <property type="match status" value="1"/>
</dbReference>
<feature type="domain" description="Rhodanese" evidence="1">
    <location>
        <begin position="49"/>
        <end position="127"/>
    </location>
</feature>
<dbReference type="PANTHER" id="PTHR43031:SF1">
    <property type="entry name" value="PYRIDINE NUCLEOTIDE-DISULPHIDE OXIDOREDUCTASE"/>
    <property type="match status" value="1"/>
</dbReference>
<dbReference type="SUPFAM" id="SSF52821">
    <property type="entry name" value="Rhodanese/Cell cycle control phosphatase"/>
    <property type="match status" value="1"/>
</dbReference>
<dbReference type="Proteomes" id="UP000006659">
    <property type="component" value="Chromosome"/>
</dbReference>
<dbReference type="PROSITE" id="PS00380">
    <property type="entry name" value="RHODANESE_1"/>
    <property type="match status" value="1"/>
</dbReference>
<evidence type="ECO:0000259" key="1">
    <source>
        <dbReference type="PROSITE" id="PS50206"/>
    </source>
</evidence>
<dbReference type="PANTHER" id="PTHR43031">
    <property type="entry name" value="FAD-DEPENDENT OXIDOREDUCTASE"/>
    <property type="match status" value="1"/>
</dbReference>
<gene>
    <name evidence="2" type="ordered locus">CVAR_0342</name>
</gene>
<protein>
    <recommendedName>
        <fullName evidence="1">Rhodanese domain-containing protein</fullName>
    </recommendedName>
</protein>
<dbReference type="InterPro" id="IPR001763">
    <property type="entry name" value="Rhodanese-like_dom"/>
</dbReference>
<dbReference type="PROSITE" id="PS50206">
    <property type="entry name" value="RHODANESE_3"/>
    <property type="match status" value="1"/>
</dbReference>
<proteinExistence type="predicted"/>
<dbReference type="HOGENOM" id="CLU_1831819_0_0_11"/>
<dbReference type="InterPro" id="IPR036873">
    <property type="entry name" value="Rhodanese-like_dom_sf"/>
</dbReference>
<dbReference type="InterPro" id="IPR001307">
    <property type="entry name" value="Thiosulphate_STrfase_CS"/>
</dbReference>
<dbReference type="AlphaFoldDB" id="G0H9Y6"/>
<dbReference type="EMBL" id="CP002917">
    <property type="protein sequence ID" value="AEK35690.1"/>
    <property type="molecule type" value="Genomic_DNA"/>
</dbReference>
<evidence type="ECO:0000313" key="2">
    <source>
        <dbReference type="EMBL" id="AEK35690.1"/>
    </source>
</evidence>
<accession>G0H9Y6</accession>
<dbReference type="GO" id="GO:0004792">
    <property type="term" value="F:thiosulfate-cyanide sulfurtransferase activity"/>
    <property type="evidence" value="ECO:0007669"/>
    <property type="project" value="InterPro"/>
</dbReference>
<evidence type="ECO:0000313" key="3">
    <source>
        <dbReference type="Proteomes" id="UP000006659"/>
    </source>
</evidence>
<dbReference type="InterPro" id="IPR050229">
    <property type="entry name" value="GlpE_sulfurtransferase"/>
</dbReference>
<reference evidence="2 3" key="1">
    <citation type="journal article" date="2011" name="BMC Genomics">
        <title>Complete genome sequence of Corynebacterium variabile DSM 44702 isolated from the surface of smear-ripened cheeses and insights into cheese ripening and flavor generation.</title>
        <authorList>
            <person name="Schroeder J."/>
            <person name="Maus I."/>
            <person name="Trost E."/>
            <person name="Tauch A."/>
        </authorList>
    </citation>
    <scope>NUCLEOTIDE SEQUENCE [LARGE SCALE GENOMIC DNA]</scope>
    <source>
        <strain evidence="3">DSM 44702 / JCM 12073 / NCIMB 30131</strain>
    </source>
</reference>
<dbReference type="Pfam" id="PF00581">
    <property type="entry name" value="Rhodanese"/>
    <property type="match status" value="1"/>
</dbReference>
<name>G0H9Y6_CORVD</name>
<dbReference type="eggNOG" id="COG0607">
    <property type="taxonomic scope" value="Bacteria"/>
</dbReference>
<dbReference type="STRING" id="858619.CVAR_0342"/>